<feature type="domain" description="tRNA(Ile)-lysidine/2-thiocytidine synthase N-terminal" evidence="2">
    <location>
        <begin position="132"/>
        <end position="205"/>
    </location>
</feature>
<dbReference type="Gene3D" id="3.40.50.620">
    <property type="entry name" value="HUPs"/>
    <property type="match status" value="1"/>
</dbReference>
<dbReference type="InterPro" id="IPR011063">
    <property type="entry name" value="TilS/TtcA_N"/>
</dbReference>
<proteinExistence type="predicted"/>
<evidence type="ECO:0000259" key="2">
    <source>
        <dbReference type="Pfam" id="PF01171"/>
    </source>
</evidence>
<dbReference type="PANTHER" id="PTHR43686">
    <property type="entry name" value="SULFURTRANSFERASE-RELATED"/>
    <property type="match status" value="1"/>
</dbReference>
<evidence type="ECO:0000313" key="3">
    <source>
        <dbReference type="Proteomes" id="UP000694843"/>
    </source>
</evidence>
<name>A0A8B7NTI5_HYAAZ</name>
<reference evidence="4" key="1">
    <citation type="submission" date="2025-08" db="UniProtKB">
        <authorList>
            <consortium name="RefSeq"/>
        </authorList>
    </citation>
    <scope>IDENTIFICATION</scope>
    <source>
        <tissue evidence="4">Whole organism</tissue>
    </source>
</reference>
<feature type="compositionally biased region" description="Basic and acidic residues" evidence="1">
    <location>
        <begin position="291"/>
        <end position="305"/>
    </location>
</feature>
<sequence>MMSLQTEQIQTGGPGFGSMPAINKSDRSSPAGVGRSAAQKNDPMVVFYMNVATIFVMSRPLPYRARGVRFSLGAATVDPESASYDPRPLIPYLASLGVPYFYERQGILQQALQLQDVTSICSFCSRMKRGRLYAAARARGYGVLALGQHLDDLAESFLMSAYHNGRLRTIKAAYTVREGDLRVIRPLVFVREKHLREFAETRGLPVIPENCPACFAVPKERQRSKQQLAQQEVTLRDGGDGGALRDGGDGGALRDGGDGGALRDGGDGGALIDGGDGGALRDGGDGGALRDGGDGGALRERQAIP</sequence>
<dbReference type="PANTHER" id="PTHR43686:SF1">
    <property type="entry name" value="AMINOTRAN_5 DOMAIN-CONTAINING PROTEIN"/>
    <property type="match status" value="1"/>
</dbReference>
<organism evidence="3 4">
    <name type="scientific">Hyalella azteca</name>
    <name type="common">Amphipod</name>
    <dbReference type="NCBI Taxonomy" id="294128"/>
    <lineage>
        <taxon>Eukaryota</taxon>
        <taxon>Metazoa</taxon>
        <taxon>Ecdysozoa</taxon>
        <taxon>Arthropoda</taxon>
        <taxon>Crustacea</taxon>
        <taxon>Multicrustacea</taxon>
        <taxon>Malacostraca</taxon>
        <taxon>Eumalacostraca</taxon>
        <taxon>Peracarida</taxon>
        <taxon>Amphipoda</taxon>
        <taxon>Senticaudata</taxon>
        <taxon>Talitrida</taxon>
        <taxon>Talitroidea</taxon>
        <taxon>Hyalellidae</taxon>
        <taxon>Hyalella</taxon>
    </lineage>
</organism>
<dbReference type="RefSeq" id="XP_018016321.1">
    <property type="nucleotide sequence ID" value="XM_018160832.2"/>
</dbReference>
<dbReference type="InterPro" id="IPR014729">
    <property type="entry name" value="Rossmann-like_a/b/a_fold"/>
</dbReference>
<dbReference type="KEGG" id="hazt:108673053"/>
<dbReference type="Proteomes" id="UP000694843">
    <property type="component" value="Unplaced"/>
</dbReference>
<feature type="compositionally biased region" description="Polar residues" evidence="1">
    <location>
        <begin position="1"/>
        <end position="11"/>
    </location>
</feature>
<feature type="compositionally biased region" description="Gly residues" evidence="1">
    <location>
        <begin position="240"/>
        <end position="290"/>
    </location>
</feature>
<dbReference type="Pfam" id="PF01171">
    <property type="entry name" value="ATP_bind_3"/>
    <property type="match status" value="1"/>
</dbReference>
<dbReference type="OrthoDB" id="420046at2759"/>
<gene>
    <name evidence="4" type="primary">LOC108673053</name>
</gene>
<evidence type="ECO:0000313" key="4">
    <source>
        <dbReference type="RefSeq" id="XP_018016321.1"/>
    </source>
</evidence>
<protein>
    <submittedName>
        <fullName evidence="4">tRNA-cytidine(32) 2-sulfurtransferase</fullName>
    </submittedName>
</protein>
<keyword evidence="3" id="KW-1185">Reference proteome</keyword>
<feature type="region of interest" description="Disordered" evidence="1">
    <location>
        <begin position="232"/>
        <end position="305"/>
    </location>
</feature>
<dbReference type="SUPFAM" id="SSF52402">
    <property type="entry name" value="Adenine nucleotide alpha hydrolases-like"/>
    <property type="match status" value="1"/>
</dbReference>
<accession>A0A8B7NTI5</accession>
<dbReference type="GeneID" id="108673053"/>
<dbReference type="AlphaFoldDB" id="A0A8B7NTI5"/>
<feature type="region of interest" description="Disordered" evidence="1">
    <location>
        <begin position="1"/>
        <end position="37"/>
    </location>
</feature>
<evidence type="ECO:0000256" key="1">
    <source>
        <dbReference type="SAM" id="MobiDB-lite"/>
    </source>
</evidence>